<feature type="compositionally biased region" description="Low complexity" evidence="1">
    <location>
        <begin position="1485"/>
        <end position="1516"/>
    </location>
</feature>
<feature type="compositionally biased region" description="Low complexity" evidence="1">
    <location>
        <begin position="686"/>
        <end position="706"/>
    </location>
</feature>
<evidence type="ECO:0000256" key="1">
    <source>
        <dbReference type="SAM" id="MobiDB-lite"/>
    </source>
</evidence>
<feature type="compositionally biased region" description="Basic and acidic residues" evidence="1">
    <location>
        <begin position="675"/>
        <end position="685"/>
    </location>
</feature>
<organism evidence="2 3">
    <name type="scientific">Caulochytrium protostelioides</name>
    <dbReference type="NCBI Taxonomy" id="1555241"/>
    <lineage>
        <taxon>Eukaryota</taxon>
        <taxon>Fungi</taxon>
        <taxon>Fungi incertae sedis</taxon>
        <taxon>Chytridiomycota</taxon>
        <taxon>Chytridiomycota incertae sedis</taxon>
        <taxon>Chytridiomycetes</taxon>
        <taxon>Caulochytriales</taxon>
        <taxon>Caulochytriaceae</taxon>
        <taxon>Caulochytrium</taxon>
    </lineage>
</organism>
<reference evidence="3" key="1">
    <citation type="journal article" date="2018" name="Nat. Microbiol.">
        <title>Leveraging single-cell genomics to expand the fungal tree of life.</title>
        <authorList>
            <person name="Ahrendt S.R."/>
            <person name="Quandt C.A."/>
            <person name="Ciobanu D."/>
            <person name="Clum A."/>
            <person name="Salamov A."/>
            <person name="Andreopoulos B."/>
            <person name="Cheng J.F."/>
            <person name="Woyke T."/>
            <person name="Pelin A."/>
            <person name="Henrissat B."/>
            <person name="Reynolds N.K."/>
            <person name="Benny G.L."/>
            <person name="Smith M.E."/>
            <person name="James T.Y."/>
            <person name="Grigoriev I.V."/>
        </authorList>
    </citation>
    <scope>NUCLEOTIDE SEQUENCE [LARGE SCALE GENOMIC DNA]</scope>
    <source>
        <strain evidence="3">ATCC 52028</strain>
    </source>
</reference>
<feature type="compositionally biased region" description="Low complexity" evidence="1">
    <location>
        <begin position="728"/>
        <end position="739"/>
    </location>
</feature>
<feature type="compositionally biased region" description="Basic and acidic residues" evidence="1">
    <location>
        <begin position="482"/>
        <end position="503"/>
    </location>
</feature>
<feature type="region of interest" description="Disordered" evidence="1">
    <location>
        <begin position="1000"/>
        <end position="1037"/>
    </location>
</feature>
<keyword evidence="3" id="KW-1185">Reference proteome</keyword>
<name>A0A4P9X7S9_9FUNG</name>
<feature type="compositionally biased region" description="Basic and acidic residues" evidence="1">
    <location>
        <begin position="585"/>
        <end position="594"/>
    </location>
</feature>
<feature type="region of interest" description="Disordered" evidence="1">
    <location>
        <begin position="1559"/>
        <end position="1581"/>
    </location>
</feature>
<feature type="compositionally biased region" description="Basic and acidic residues" evidence="1">
    <location>
        <begin position="717"/>
        <end position="726"/>
    </location>
</feature>
<feature type="compositionally biased region" description="Low complexity" evidence="1">
    <location>
        <begin position="1704"/>
        <end position="1722"/>
    </location>
</feature>
<feature type="compositionally biased region" description="Low complexity" evidence="1">
    <location>
        <begin position="1019"/>
        <end position="1037"/>
    </location>
</feature>
<accession>A0A4P9X7S9</accession>
<dbReference type="Proteomes" id="UP000274922">
    <property type="component" value="Unassembled WGS sequence"/>
</dbReference>
<feature type="compositionally biased region" description="Basic and acidic residues" evidence="1">
    <location>
        <begin position="144"/>
        <end position="163"/>
    </location>
</feature>
<feature type="compositionally biased region" description="Pro residues" evidence="1">
    <location>
        <begin position="227"/>
        <end position="236"/>
    </location>
</feature>
<sequence length="1722" mass="175243">MSDASAGRSVFSAAATRAVPPATAGTPPAPVPAPSRVPTRATNASAMAAPSTSPPPASSSATATGVPMAPMPEPGRPLRRASGSLRHDAAAAAAAATAAASGRHPPSPPPPPPPPPLHPSTASRVASRPAEAAPAAALAASALNRDHVSRAIERLMRFSERGPRQGLARTAARGSRSGPAGGLAGGPAAPPAAPPAFPAASVAASADAPPAHAPAASAAMPAVRPGDPSPPRPPLRPYASADSGLAAQPPPRRTTSASPRAAGAATVAAAAAERDRSMPPPPRPGLSRGGGAPALPRHAAPSPLPGLPRGLAGPGAGLPAGPAPLAAAAATVALRVAPPWDTTPSAATTAAPAAHERRLMPAVASSTPGASAPLGRPYAPPRFDGRASSAVGGVSHGGTPLNVPRLPVGPAKPVIYQDIPYAAVEAAKRQIGQMAPSMPVLDPGTHAVTSRVTNLPLLNVNELFLLVRENRDARPRPGVSGGDHDGEFGDTEAHDGAVSDEARLAPSLPKPRSQRRRASTGGSAKDGADPRRDGAPLPRSTAAPTTAPMGGADGAAAVAAVTPRRPVHATSDAASASTATASAHGYDERERKSPRLELTHDASWFGATDHHAHPVILLPSDLQAAGGDGGRGVAAGAAAPAAEPASALVVGAAAPPPSPPPPPPAYAHAPSATDLSKRGRSDDRPASNMASSSASASASASASPSSTLGKHGLSPDVKAHDTDGARRSSLSSLSTPLSTDARETTRRGDKSQSPQRTAAVLRTPPYDAAAMPVPPTQWVLDGDGVPPFASWTEDQRQIIQLFAHFLDLPAPMLDGSLMGCLSSHETLTCMLQFITRPSGFDPPVLAIPAPEVWRKRGPSAMAAASPEAYVATVRSFKLLELLTSPQSTVMTLLRHQSDLIMAHLLESQAPGAEANLFHVHRLTRFILNLQGTTYALKPACHDPARRHRHGWACWFARFWQADPRRLLQLEHVITEPIVTDLLLGILFPLGVVDDSPPATARVAQPLPSTGGPSSGPAGGLAAAASSEDADAGADGPHAAPGRRFSYVGEDCLYATFDQIGFLTRLLHPFAPAHARGDASSLASSSSAAAAASAVPATHDPVSSTASSPHSRSHAVLPPHPPGHGHDHDHGHGHRHGHGHLHDTTAPPAMTTRPPSAILEEQLSARVETILRVLKIALARPGTAVLFSDLVASPALDAVNQRAAWTCRRRFKHCVQLMHGLALGAMIRPFRTSIQTNLLPASLPNAHYRFPPGFDRVHSAVVRRFLDALPDWLGPHGLTHPATAMHERILLLELLYHILITRPHDSSAVMAAVHDAFPWSWAFDALLGPQASCSLFTNAMFKLMHRFATRGSAAFGRTLAASGFLRRAARAYTDPGARHIDRGNLACLFATLHLLTQRDPDDVLALALLGESPRRTPLFDRAFVRRLDTDFRRILGMPPRPAASTGAHAAADADEDAAAAPAAAGSTDPAAPPSELGRSPVPPPHAAAAHSAAPTAAAAAAEPTTRTALGPGDAATTTVDPAATAASAASTASFFGALHDFKSKVRSSLAAAVSSAAGTPLAATAPPASPKTPPPAVSTSSAAAAGGAGAVPAARFGSAHFPILAAERRDFLPSDADGADEALSLTGLLAFKLGVQARAPASLAMTMSTPTSELGAFPLPAGASPLLAADDGAARAVAAAAAMPVPMDVDPPLASAHASPRGGLSAPPASASTASTSSVAMSS</sequence>
<feature type="compositionally biased region" description="Low complexity" evidence="1">
    <location>
        <begin position="293"/>
        <end position="311"/>
    </location>
</feature>
<feature type="compositionally biased region" description="Low complexity" evidence="1">
    <location>
        <begin position="541"/>
        <end position="583"/>
    </location>
</feature>
<evidence type="ECO:0000313" key="2">
    <source>
        <dbReference type="EMBL" id="RKP01317.1"/>
    </source>
</evidence>
<feature type="region of interest" description="Disordered" evidence="1">
    <location>
        <begin position="1"/>
        <end position="315"/>
    </location>
</feature>
<feature type="compositionally biased region" description="Pro residues" evidence="1">
    <location>
        <begin position="188"/>
        <end position="197"/>
    </location>
</feature>
<feature type="compositionally biased region" description="Low complexity" evidence="1">
    <location>
        <begin position="13"/>
        <end position="26"/>
    </location>
</feature>
<feature type="compositionally biased region" description="Low complexity" evidence="1">
    <location>
        <begin position="253"/>
        <end position="271"/>
    </location>
</feature>
<evidence type="ECO:0000313" key="3">
    <source>
        <dbReference type="Proteomes" id="UP000274922"/>
    </source>
</evidence>
<dbReference type="STRING" id="1555241.A0A4P9X7S9"/>
<feature type="compositionally biased region" description="Low complexity" evidence="1">
    <location>
        <begin position="36"/>
        <end position="51"/>
    </location>
</feature>
<feature type="region of interest" description="Disordered" evidence="1">
    <location>
        <begin position="1092"/>
        <end position="1152"/>
    </location>
</feature>
<feature type="compositionally biased region" description="Low complexity" evidence="1">
    <location>
        <begin position="119"/>
        <end position="143"/>
    </location>
</feature>
<proteinExistence type="predicted"/>
<feature type="compositionally biased region" description="Low complexity" evidence="1">
    <location>
        <begin position="168"/>
        <end position="178"/>
    </location>
</feature>
<feature type="compositionally biased region" description="Low complexity" evidence="1">
    <location>
        <begin position="1457"/>
        <end position="1468"/>
    </location>
</feature>
<dbReference type="EMBL" id="ML014176">
    <property type="protein sequence ID" value="RKP01317.1"/>
    <property type="molecule type" value="Genomic_DNA"/>
</dbReference>
<feature type="compositionally biased region" description="Low complexity" evidence="1">
    <location>
        <begin position="198"/>
        <end position="226"/>
    </location>
</feature>
<feature type="compositionally biased region" description="Low complexity" evidence="1">
    <location>
        <begin position="1143"/>
        <end position="1152"/>
    </location>
</feature>
<feature type="region of interest" description="Disordered" evidence="1">
    <location>
        <begin position="651"/>
        <end position="769"/>
    </location>
</feature>
<feature type="compositionally biased region" description="Basic and acidic residues" evidence="1">
    <location>
        <begin position="740"/>
        <end position="750"/>
    </location>
</feature>
<protein>
    <submittedName>
        <fullName evidence="2">Uncharacterized protein</fullName>
    </submittedName>
</protein>
<feature type="compositionally biased region" description="Pro residues" evidence="1">
    <location>
        <begin position="654"/>
        <end position="665"/>
    </location>
</feature>
<feature type="region of interest" description="Disordered" evidence="1">
    <location>
        <begin position="473"/>
        <end position="594"/>
    </location>
</feature>
<feature type="compositionally biased region" description="Pro residues" evidence="1">
    <location>
        <begin position="105"/>
        <end position="118"/>
    </location>
</feature>
<gene>
    <name evidence="2" type="ORF">CXG81DRAFT_18845</name>
</gene>
<feature type="compositionally biased region" description="Low complexity" evidence="1">
    <location>
        <begin position="90"/>
        <end position="100"/>
    </location>
</feature>
<feature type="compositionally biased region" description="Pro residues" evidence="1">
    <location>
        <begin position="1566"/>
        <end position="1575"/>
    </location>
</feature>
<feature type="region of interest" description="Disordered" evidence="1">
    <location>
        <begin position="1688"/>
        <end position="1722"/>
    </location>
</feature>
<feature type="region of interest" description="Disordered" evidence="1">
    <location>
        <begin position="1435"/>
        <end position="1516"/>
    </location>
</feature>